<evidence type="ECO:0000259" key="1">
    <source>
        <dbReference type="Pfam" id="PF00147"/>
    </source>
</evidence>
<dbReference type="KEGG" id="dan:26514849"/>
<dbReference type="Gene3D" id="3.90.215.10">
    <property type="entry name" value="Gamma Fibrinogen, chain A, domain 1"/>
    <property type="match status" value="1"/>
</dbReference>
<accession>B3MW94</accession>
<dbReference type="Proteomes" id="UP000007801">
    <property type="component" value="Unassembled WGS sequence"/>
</dbReference>
<dbReference type="InterPro" id="IPR002181">
    <property type="entry name" value="Fibrinogen_a/b/g_C_dom"/>
</dbReference>
<dbReference type="AlphaFoldDB" id="B3MW94"/>
<proteinExistence type="predicted"/>
<dbReference type="Gene3D" id="4.10.530.10">
    <property type="entry name" value="Gamma-fibrinogen Carboxyl Terminal Fragment, domain 2"/>
    <property type="match status" value="1"/>
</dbReference>
<dbReference type="EMBL" id="CH902625">
    <property type="protein sequence ID" value="EDV35239.2"/>
    <property type="molecule type" value="Genomic_DNA"/>
</dbReference>
<reference evidence="2 3" key="1">
    <citation type="journal article" date="2007" name="Nature">
        <title>Evolution of genes and genomes on the Drosophila phylogeny.</title>
        <authorList>
            <consortium name="Drosophila 12 Genomes Consortium"/>
            <person name="Clark A.G."/>
            <person name="Eisen M.B."/>
            <person name="Smith D.R."/>
            <person name="Bergman C.M."/>
            <person name="Oliver B."/>
            <person name="Markow T.A."/>
            <person name="Kaufman T.C."/>
            <person name="Kellis M."/>
            <person name="Gelbart W."/>
            <person name="Iyer V.N."/>
            <person name="Pollard D.A."/>
            <person name="Sackton T.B."/>
            <person name="Larracuente A.M."/>
            <person name="Singh N.D."/>
            <person name="Abad J.P."/>
            <person name="Abt D.N."/>
            <person name="Adryan B."/>
            <person name="Aguade M."/>
            <person name="Akashi H."/>
            <person name="Anderson W.W."/>
            <person name="Aquadro C.F."/>
            <person name="Ardell D.H."/>
            <person name="Arguello R."/>
            <person name="Artieri C.G."/>
            <person name="Barbash D.A."/>
            <person name="Barker D."/>
            <person name="Barsanti P."/>
            <person name="Batterham P."/>
            <person name="Batzoglou S."/>
            <person name="Begun D."/>
            <person name="Bhutkar A."/>
            <person name="Blanco E."/>
            <person name="Bosak S.A."/>
            <person name="Bradley R.K."/>
            <person name="Brand A.D."/>
            <person name="Brent M.R."/>
            <person name="Brooks A.N."/>
            <person name="Brown R.H."/>
            <person name="Butlin R.K."/>
            <person name="Caggese C."/>
            <person name="Calvi B.R."/>
            <person name="Bernardo de Carvalho A."/>
            <person name="Caspi A."/>
            <person name="Castrezana S."/>
            <person name="Celniker S.E."/>
            <person name="Chang J.L."/>
            <person name="Chapple C."/>
            <person name="Chatterji S."/>
            <person name="Chinwalla A."/>
            <person name="Civetta A."/>
            <person name="Clifton S.W."/>
            <person name="Comeron J.M."/>
            <person name="Costello J.C."/>
            <person name="Coyne J.A."/>
            <person name="Daub J."/>
            <person name="David R.G."/>
            <person name="Delcher A.L."/>
            <person name="Delehaunty K."/>
            <person name="Do C.B."/>
            <person name="Ebling H."/>
            <person name="Edwards K."/>
            <person name="Eickbush T."/>
            <person name="Evans J.D."/>
            <person name="Filipski A."/>
            <person name="Findeiss S."/>
            <person name="Freyhult E."/>
            <person name="Fulton L."/>
            <person name="Fulton R."/>
            <person name="Garcia A.C."/>
            <person name="Gardiner A."/>
            <person name="Garfield D.A."/>
            <person name="Garvin B.E."/>
            <person name="Gibson G."/>
            <person name="Gilbert D."/>
            <person name="Gnerre S."/>
            <person name="Godfrey J."/>
            <person name="Good R."/>
            <person name="Gotea V."/>
            <person name="Gravely B."/>
            <person name="Greenberg A.J."/>
            <person name="Griffiths-Jones S."/>
            <person name="Gross S."/>
            <person name="Guigo R."/>
            <person name="Gustafson E.A."/>
            <person name="Haerty W."/>
            <person name="Hahn M.W."/>
            <person name="Halligan D.L."/>
            <person name="Halpern A.L."/>
            <person name="Halter G.M."/>
            <person name="Han M.V."/>
            <person name="Heger A."/>
            <person name="Hillier L."/>
            <person name="Hinrichs A.S."/>
            <person name="Holmes I."/>
            <person name="Hoskins R.A."/>
            <person name="Hubisz M.J."/>
            <person name="Hultmark D."/>
            <person name="Huntley M.A."/>
            <person name="Jaffe D.B."/>
            <person name="Jagadeeshan S."/>
            <person name="Jeck W.R."/>
            <person name="Johnson J."/>
            <person name="Jones C.D."/>
            <person name="Jordan W.C."/>
            <person name="Karpen G.H."/>
            <person name="Kataoka E."/>
            <person name="Keightley P.D."/>
            <person name="Kheradpour P."/>
            <person name="Kirkness E.F."/>
            <person name="Koerich L.B."/>
            <person name="Kristiansen K."/>
            <person name="Kudrna D."/>
            <person name="Kulathinal R.J."/>
            <person name="Kumar S."/>
            <person name="Kwok R."/>
            <person name="Lander E."/>
            <person name="Langley C.H."/>
            <person name="Lapoint R."/>
            <person name="Lazzaro B.P."/>
            <person name="Lee S.J."/>
            <person name="Levesque L."/>
            <person name="Li R."/>
            <person name="Lin C.F."/>
            <person name="Lin M.F."/>
            <person name="Lindblad-Toh K."/>
            <person name="Llopart A."/>
            <person name="Long M."/>
            <person name="Low L."/>
            <person name="Lozovsky E."/>
            <person name="Lu J."/>
            <person name="Luo M."/>
            <person name="Machado C.A."/>
            <person name="Makalowski W."/>
            <person name="Marzo M."/>
            <person name="Matsuda M."/>
            <person name="Matzkin L."/>
            <person name="McAllister B."/>
            <person name="McBride C.S."/>
            <person name="McKernan B."/>
            <person name="McKernan K."/>
            <person name="Mendez-Lago M."/>
            <person name="Minx P."/>
            <person name="Mollenhauer M.U."/>
            <person name="Montooth K."/>
            <person name="Mount S.M."/>
            <person name="Mu X."/>
            <person name="Myers E."/>
            <person name="Negre B."/>
            <person name="Newfeld S."/>
            <person name="Nielsen R."/>
            <person name="Noor M.A."/>
            <person name="O'Grady P."/>
            <person name="Pachter L."/>
            <person name="Papaceit M."/>
            <person name="Parisi M.J."/>
            <person name="Parisi M."/>
            <person name="Parts L."/>
            <person name="Pedersen J.S."/>
            <person name="Pesole G."/>
            <person name="Phillippy A.M."/>
            <person name="Ponting C.P."/>
            <person name="Pop M."/>
            <person name="Porcelli D."/>
            <person name="Powell J.R."/>
            <person name="Prohaska S."/>
            <person name="Pruitt K."/>
            <person name="Puig M."/>
            <person name="Quesneville H."/>
            <person name="Ram K.R."/>
            <person name="Rand D."/>
            <person name="Rasmussen M.D."/>
            <person name="Reed L.K."/>
            <person name="Reenan R."/>
            <person name="Reily A."/>
            <person name="Remington K.A."/>
            <person name="Rieger T.T."/>
            <person name="Ritchie M.G."/>
            <person name="Robin C."/>
            <person name="Rogers Y.H."/>
            <person name="Rohde C."/>
            <person name="Rozas J."/>
            <person name="Rubenfield M.J."/>
            <person name="Ruiz A."/>
            <person name="Russo S."/>
            <person name="Salzberg S.L."/>
            <person name="Sanchez-Gracia A."/>
            <person name="Saranga D.J."/>
            <person name="Sato H."/>
            <person name="Schaeffer S.W."/>
            <person name="Schatz M.C."/>
            <person name="Schlenke T."/>
            <person name="Schwartz R."/>
            <person name="Segarra C."/>
            <person name="Singh R.S."/>
            <person name="Sirot L."/>
            <person name="Sirota M."/>
            <person name="Sisneros N.B."/>
            <person name="Smith C.D."/>
            <person name="Smith T.F."/>
            <person name="Spieth J."/>
            <person name="Stage D.E."/>
            <person name="Stark A."/>
            <person name="Stephan W."/>
            <person name="Strausberg R.L."/>
            <person name="Strempel S."/>
            <person name="Sturgill D."/>
            <person name="Sutton G."/>
            <person name="Sutton G.G."/>
            <person name="Tao W."/>
            <person name="Teichmann S."/>
            <person name="Tobari Y.N."/>
            <person name="Tomimura Y."/>
            <person name="Tsolas J.M."/>
            <person name="Valente V.L."/>
            <person name="Venter E."/>
            <person name="Venter J.C."/>
            <person name="Vicario S."/>
            <person name="Vieira F.G."/>
            <person name="Vilella A.J."/>
            <person name="Villasante A."/>
            <person name="Walenz B."/>
            <person name="Wang J."/>
            <person name="Wasserman M."/>
            <person name="Watts T."/>
            <person name="Wilson D."/>
            <person name="Wilson R.K."/>
            <person name="Wing R.A."/>
            <person name="Wolfner M.F."/>
            <person name="Wong A."/>
            <person name="Wong G.K."/>
            <person name="Wu C.I."/>
            <person name="Wu G."/>
            <person name="Yamamoto D."/>
            <person name="Yang H.P."/>
            <person name="Yang S.P."/>
            <person name="Yorke J.A."/>
            <person name="Yoshida K."/>
            <person name="Zdobnov E."/>
            <person name="Zhang P."/>
            <person name="Zhang Y."/>
            <person name="Zimin A.V."/>
            <person name="Baldwin J."/>
            <person name="Abdouelleil A."/>
            <person name="Abdulkadir J."/>
            <person name="Abebe A."/>
            <person name="Abera B."/>
            <person name="Abreu J."/>
            <person name="Acer S.C."/>
            <person name="Aftuck L."/>
            <person name="Alexander A."/>
            <person name="An P."/>
            <person name="Anderson E."/>
            <person name="Anderson S."/>
            <person name="Arachi H."/>
            <person name="Azer M."/>
            <person name="Bachantsang P."/>
            <person name="Barry A."/>
            <person name="Bayul T."/>
            <person name="Berlin A."/>
            <person name="Bessette D."/>
            <person name="Bloom T."/>
            <person name="Blye J."/>
            <person name="Boguslavskiy L."/>
            <person name="Bonnet C."/>
            <person name="Boukhgalter B."/>
            <person name="Bourzgui I."/>
            <person name="Brown A."/>
            <person name="Cahill P."/>
            <person name="Channer S."/>
            <person name="Cheshatsang Y."/>
            <person name="Chuda L."/>
            <person name="Citroen M."/>
            <person name="Collymore A."/>
            <person name="Cooke P."/>
            <person name="Costello M."/>
            <person name="D'Aco K."/>
            <person name="Daza R."/>
            <person name="De Haan G."/>
            <person name="DeGray S."/>
            <person name="DeMaso C."/>
            <person name="Dhargay N."/>
            <person name="Dooley K."/>
            <person name="Dooley E."/>
            <person name="Doricent M."/>
            <person name="Dorje P."/>
            <person name="Dorjee K."/>
            <person name="Dupes A."/>
            <person name="Elong R."/>
            <person name="Falk J."/>
            <person name="Farina A."/>
            <person name="Faro S."/>
            <person name="Ferguson D."/>
            <person name="Fisher S."/>
            <person name="Foley C.D."/>
            <person name="Franke A."/>
            <person name="Friedrich D."/>
            <person name="Gadbois L."/>
            <person name="Gearin G."/>
            <person name="Gearin C.R."/>
            <person name="Giannoukos G."/>
            <person name="Goode T."/>
            <person name="Graham J."/>
            <person name="Grandbois E."/>
            <person name="Grewal S."/>
            <person name="Gyaltsen K."/>
            <person name="Hafez N."/>
            <person name="Hagos B."/>
            <person name="Hall J."/>
            <person name="Henson C."/>
            <person name="Hollinger A."/>
            <person name="Honan T."/>
            <person name="Huard M.D."/>
            <person name="Hughes L."/>
            <person name="Hurhula B."/>
            <person name="Husby M.E."/>
            <person name="Kamat A."/>
            <person name="Kanga B."/>
            <person name="Kashin S."/>
            <person name="Khazanovich D."/>
            <person name="Kisner P."/>
            <person name="Lance K."/>
            <person name="Lara M."/>
            <person name="Lee W."/>
            <person name="Lennon N."/>
            <person name="Letendre F."/>
            <person name="LeVine R."/>
            <person name="Lipovsky A."/>
            <person name="Liu X."/>
            <person name="Liu J."/>
            <person name="Liu S."/>
            <person name="Lokyitsang T."/>
            <person name="Lokyitsang Y."/>
            <person name="Lubonja R."/>
            <person name="Lui A."/>
            <person name="MacDonald P."/>
            <person name="Magnisalis V."/>
            <person name="Maru K."/>
            <person name="Matthews C."/>
            <person name="McCusker W."/>
            <person name="McDonough S."/>
            <person name="Mehta T."/>
            <person name="Meldrim J."/>
            <person name="Meneus L."/>
            <person name="Mihai O."/>
            <person name="Mihalev A."/>
            <person name="Mihova T."/>
            <person name="Mittelman R."/>
            <person name="Mlenga V."/>
            <person name="Montmayeur A."/>
            <person name="Mulrain L."/>
            <person name="Navidi A."/>
            <person name="Naylor J."/>
            <person name="Negash T."/>
            <person name="Nguyen T."/>
            <person name="Nguyen N."/>
            <person name="Nicol R."/>
            <person name="Norbu C."/>
            <person name="Norbu N."/>
            <person name="Novod N."/>
            <person name="O'Neill B."/>
            <person name="Osman S."/>
            <person name="Markiewicz E."/>
            <person name="Oyono O.L."/>
            <person name="Patti C."/>
            <person name="Phunkhang P."/>
            <person name="Pierre F."/>
            <person name="Priest M."/>
            <person name="Raghuraman S."/>
            <person name="Rege F."/>
            <person name="Reyes R."/>
            <person name="Rise C."/>
            <person name="Rogov P."/>
            <person name="Ross K."/>
            <person name="Ryan E."/>
            <person name="Settipalli S."/>
            <person name="Shea T."/>
            <person name="Sherpa N."/>
            <person name="Shi L."/>
            <person name="Shih D."/>
            <person name="Sparrow T."/>
            <person name="Spaulding J."/>
            <person name="Stalker J."/>
            <person name="Stange-Thomann N."/>
            <person name="Stavropoulos S."/>
            <person name="Stone C."/>
            <person name="Strader C."/>
            <person name="Tesfaye S."/>
            <person name="Thomson T."/>
            <person name="Thoulutsang Y."/>
            <person name="Thoulutsang D."/>
            <person name="Topham K."/>
            <person name="Topping I."/>
            <person name="Tsamla T."/>
            <person name="Vassiliev H."/>
            <person name="Vo A."/>
            <person name="Wangchuk T."/>
            <person name="Wangdi T."/>
            <person name="Weiand M."/>
            <person name="Wilkinson J."/>
            <person name="Wilson A."/>
            <person name="Yadav S."/>
            <person name="Young G."/>
            <person name="Yu Q."/>
            <person name="Zembek L."/>
            <person name="Zhong D."/>
            <person name="Zimmer A."/>
            <person name="Zwirko Z."/>
            <person name="Jaffe D.B."/>
            <person name="Alvarez P."/>
            <person name="Brockman W."/>
            <person name="Butler J."/>
            <person name="Chin C."/>
            <person name="Gnerre S."/>
            <person name="Grabherr M."/>
            <person name="Kleber M."/>
            <person name="Mauceli E."/>
            <person name="MacCallum I."/>
        </authorList>
    </citation>
    <scope>NUCLEOTIDE SEQUENCE [LARGE SCALE GENOMIC DNA]</scope>
    <source>
        <strain evidence="3">Tucson 14024-0371.13</strain>
    </source>
</reference>
<keyword evidence="3" id="KW-1185">Reference proteome</keyword>
<dbReference type="HOGENOM" id="CLU_043867_1_0_1"/>
<name>B3MW94_DROAN</name>
<gene>
    <name evidence="2" type="primary">Dana\GF22301</name>
    <name evidence="2" type="synonym">dana_GLEANR_6277</name>
    <name evidence="2" type="ORF">GF22301</name>
</gene>
<sequence length="114" mass="13393">MFIGLERLHLLTNRAAHEVFVYVYPYPTSFLICDSFVVGPKHEGYRVRVADGCTGHYWLGAPTEGSKFSTFDRDEVGDPYYNWAKNHGFGWWYNAKVPKELRYEHMTVLIRRKD</sequence>
<protein>
    <recommendedName>
        <fullName evidence="1">Fibrinogen C-terminal domain-containing protein</fullName>
    </recommendedName>
</protein>
<dbReference type="Pfam" id="PF00147">
    <property type="entry name" value="Fibrinogen_C"/>
    <property type="match status" value="1"/>
</dbReference>
<dbReference type="eggNOG" id="KOG2579">
    <property type="taxonomic scope" value="Eukaryota"/>
</dbReference>
<evidence type="ECO:0000313" key="2">
    <source>
        <dbReference type="EMBL" id="EDV35239.2"/>
    </source>
</evidence>
<dbReference type="InterPro" id="IPR014716">
    <property type="entry name" value="Fibrinogen_a/b/g_C_1"/>
</dbReference>
<dbReference type="InParanoid" id="B3MW94"/>
<dbReference type="GeneID" id="26514849"/>
<dbReference type="InterPro" id="IPR036056">
    <property type="entry name" value="Fibrinogen-like_C"/>
</dbReference>
<feature type="domain" description="Fibrinogen C-terminal" evidence="1">
    <location>
        <begin position="2"/>
        <end position="95"/>
    </location>
</feature>
<organism evidence="2 3">
    <name type="scientific">Drosophila ananassae</name>
    <name type="common">Fruit fly</name>
    <dbReference type="NCBI Taxonomy" id="7217"/>
    <lineage>
        <taxon>Eukaryota</taxon>
        <taxon>Metazoa</taxon>
        <taxon>Ecdysozoa</taxon>
        <taxon>Arthropoda</taxon>
        <taxon>Hexapoda</taxon>
        <taxon>Insecta</taxon>
        <taxon>Pterygota</taxon>
        <taxon>Neoptera</taxon>
        <taxon>Endopterygota</taxon>
        <taxon>Diptera</taxon>
        <taxon>Brachycera</taxon>
        <taxon>Muscomorpha</taxon>
        <taxon>Ephydroidea</taxon>
        <taxon>Drosophilidae</taxon>
        <taxon>Drosophila</taxon>
        <taxon>Sophophora</taxon>
    </lineage>
</organism>
<dbReference type="SUPFAM" id="SSF56496">
    <property type="entry name" value="Fibrinogen C-terminal domain-like"/>
    <property type="match status" value="1"/>
</dbReference>
<evidence type="ECO:0000313" key="3">
    <source>
        <dbReference type="Proteomes" id="UP000007801"/>
    </source>
</evidence>
<dbReference type="OrthoDB" id="6145874at2759"/>